<sequence length="79" mass="8683">MMDSATAVSCREPRAAATRRTLPALGCVVAWIRRQVKMSRDTARLTALDDYLLADMGLARGEIRGLVRRGRLPAGWAGR</sequence>
<dbReference type="AlphaFoldDB" id="A0A0A0D1I9"/>
<name>A0A0A0D1I9_9PROT</name>
<feature type="domain" description="YjiS-like" evidence="1">
    <location>
        <begin position="29"/>
        <end position="64"/>
    </location>
</feature>
<dbReference type="InterPro" id="IPR009506">
    <property type="entry name" value="YjiS-like"/>
</dbReference>
<evidence type="ECO:0000313" key="3">
    <source>
        <dbReference type="Proteomes" id="UP000029995"/>
    </source>
</evidence>
<dbReference type="Proteomes" id="UP000029995">
    <property type="component" value="Unassembled WGS sequence"/>
</dbReference>
<organism evidence="2 3">
    <name type="scientific">Inquilinus limosus MP06</name>
    <dbReference type="NCBI Taxonomy" id="1398085"/>
    <lineage>
        <taxon>Bacteria</taxon>
        <taxon>Pseudomonadati</taxon>
        <taxon>Pseudomonadota</taxon>
        <taxon>Alphaproteobacteria</taxon>
        <taxon>Rhodospirillales</taxon>
        <taxon>Rhodospirillaceae</taxon>
        <taxon>Inquilinus</taxon>
    </lineage>
</organism>
<reference evidence="2 3" key="1">
    <citation type="submission" date="2014-01" db="EMBL/GenBank/DDBJ databases">
        <title>Genome sequence determination for a cystic fibrosis isolate, Inquilinus limosus.</title>
        <authorList>
            <person name="Pino M."/>
            <person name="Di Conza J."/>
            <person name="Gutkind G."/>
        </authorList>
    </citation>
    <scope>NUCLEOTIDE SEQUENCE [LARGE SCALE GENOMIC DNA]</scope>
    <source>
        <strain evidence="2 3">MP06</strain>
    </source>
</reference>
<comment type="caution">
    <text evidence="2">The sequence shown here is derived from an EMBL/GenBank/DDBJ whole genome shotgun (WGS) entry which is preliminary data.</text>
</comment>
<evidence type="ECO:0000259" key="1">
    <source>
        <dbReference type="Pfam" id="PF06568"/>
    </source>
</evidence>
<gene>
    <name evidence="2" type="ORF">P409_25215</name>
</gene>
<evidence type="ECO:0000313" key="2">
    <source>
        <dbReference type="EMBL" id="KGM31783.1"/>
    </source>
</evidence>
<accession>A0A0A0D1I9</accession>
<dbReference type="EMBL" id="JANX01000439">
    <property type="protein sequence ID" value="KGM31783.1"/>
    <property type="molecule type" value="Genomic_DNA"/>
</dbReference>
<protein>
    <recommendedName>
        <fullName evidence="1">YjiS-like domain-containing protein</fullName>
    </recommendedName>
</protein>
<proteinExistence type="predicted"/>
<dbReference type="Pfam" id="PF06568">
    <property type="entry name" value="YjiS-like"/>
    <property type="match status" value="1"/>
</dbReference>